<sequence>MKRFYKQVSVGQNEEGWRVLLDGRGLKTVSGRAQVLPTQALAEALAEEWADQGDEIDPASFVLRDMADYAIDVVGQDRSDAIRSLVAYAGTDTLCYRAEPDEPLHERQLEVWEPLLHAAEQRWDVHFERIDGIMHRPQPAATLTRMEAVLAAESDHVLAAVNTLTNLASSLVIALAALAPEADAEALWDVANLEEDWQASLWGKDAEAEERRAQRLAVFETAMRYARLARN</sequence>
<comment type="caution">
    <text evidence="4">The sequence shown here is derived from an EMBL/GenBank/DDBJ whole genome shotgun (WGS) entry which is preliminary data.</text>
</comment>
<accession>A0ABU8RQA0</accession>
<protein>
    <submittedName>
        <fullName evidence="4">ATP12 family protein</fullName>
    </submittedName>
</protein>
<dbReference type="PANTHER" id="PTHR21013:SF10">
    <property type="entry name" value="ATP SYNTHASE MITOCHONDRIAL F1 COMPLEX ASSEMBLY FACTOR 2"/>
    <property type="match status" value="1"/>
</dbReference>
<dbReference type="InterPro" id="IPR023335">
    <property type="entry name" value="ATP12_ortho_dom_sf"/>
</dbReference>
<dbReference type="InterPro" id="IPR042272">
    <property type="entry name" value="ATP12_ATP_synth-F1-assembly_N"/>
</dbReference>
<evidence type="ECO:0000313" key="5">
    <source>
        <dbReference type="Proteomes" id="UP001361239"/>
    </source>
</evidence>
<evidence type="ECO:0000256" key="2">
    <source>
        <dbReference type="ARBA" id="ARBA00022946"/>
    </source>
</evidence>
<dbReference type="EMBL" id="JBBHJZ010000001">
    <property type="protein sequence ID" value="MEJ5975265.1"/>
    <property type="molecule type" value="Genomic_DNA"/>
</dbReference>
<proteinExistence type="inferred from homology"/>
<keyword evidence="3" id="KW-0143">Chaperone</keyword>
<evidence type="ECO:0000256" key="3">
    <source>
        <dbReference type="ARBA" id="ARBA00023186"/>
    </source>
</evidence>
<dbReference type="Proteomes" id="UP001361239">
    <property type="component" value="Unassembled WGS sequence"/>
</dbReference>
<organism evidence="4 5">
    <name type="scientific">Novosphingobium anseongense</name>
    <dbReference type="NCBI Taxonomy" id="3133436"/>
    <lineage>
        <taxon>Bacteria</taxon>
        <taxon>Pseudomonadati</taxon>
        <taxon>Pseudomonadota</taxon>
        <taxon>Alphaproteobacteria</taxon>
        <taxon>Sphingomonadales</taxon>
        <taxon>Sphingomonadaceae</taxon>
        <taxon>Novosphingobium</taxon>
    </lineage>
</organism>
<dbReference type="Pfam" id="PF07542">
    <property type="entry name" value="ATP12"/>
    <property type="match status" value="1"/>
</dbReference>
<keyword evidence="5" id="KW-1185">Reference proteome</keyword>
<keyword evidence="2" id="KW-0809">Transit peptide</keyword>
<dbReference type="InterPro" id="IPR011419">
    <property type="entry name" value="ATP12_ATP_synth-F1-assembly"/>
</dbReference>
<evidence type="ECO:0000256" key="1">
    <source>
        <dbReference type="ARBA" id="ARBA00008231"/>
    </source>
</evidence>
<gene>
    <name evidence="4" type="ORF">WG901_01355</name>
</gene>
<dbReference type="SUPFAM" id="SSF160909">
    <property type="entry name" value="ATP12-like"/>
    <property type="match status" value="1"/>
</dbReference>
<name>A0ABU8RQA0_9SPHN</name>
<dbReference type="PANTHER" id="PTHR21013">
    <property type="entry name" value="ATP SYNTHASE MITOCHONDRIAL F1 COMPLEX ASSEMBLY FACTOR 2/ATP12 PROTEIN, MITOCHONDRIAL PRECURSOR"/>
    <property type="match status" value="1"/>
</dbReference>
<dbReference type="Gene3D" id="1.10.3580.10">
    <property type="entry name" value="ATP12 ATPase"/>
    <property type="match status" value="1"/>
</dbReference>
<dbReference type="RefSeq" id="WP_339585227.1">
    <property type="nucleotide sequence ID" value="NZ_JBBHJZ010000001.1"/>
</dbReference>
<dbReference type="Gene3D" id="3.30.2180.10">
    <property type="entry name" value="ATP12-like"/>
    <property type="match status" value="1"/>
</dbReference>
<evidence type="ECO:0000313" key="4">
    <source>
        <dbReference type="EMBL" id="MEJ5975265.1"/>
    </source>
</evidence>
<comment type="similarity">
    <text evidence="1">Belongs to the ATP12 family.</text>
</comment>
<reference evidence="4 5" key="1">
    <citation type="submission" date="2024-03" db="EMBL/GenBank/DDBJ databases">
        <authorList>
            <person name="Jo J.-H."/>
        </authorList>
    </citation>
    <scope>NUCLEOTIDE SEQUENCE [LARGE SCALE GENOMIC DNA]</scope>
    <source>
        <strain evidence="4 5">PS1R-30</strain>
    </source>
</reference>